<accession>A0A914S1E1</accession>
<dbReference type="AlphaFoldDB" id="A0A914S1E1"/>
<protein>
    <submittedName>
        <fullName evidence="2">SH3 domain-containing protein</fullName>
    </submittedName>
</protein>
<reference evidence="2" key="1">
    <citation type="submission" date="2022-11" db="UniProtKB">
        <authorList>
            <consortium name="WormBaseParasite"/>
        </authorList>
    </citation>
    <scope>IDENTIFICATION</scope>
</reference>
<evidence type="ECO:0000313" key="2">
    <source>
        <dbReference type="WBParaSite" id="PEQ_0000813501-mRNA-1"/>
    </source>
</evidence>
<evidence type="ECO:0000313" key="1">
    <source>
        <dbReference type="Proteomes" id="UP000887564"/>
    </source>
</evidence>
<dbReference type="WBParaSite" id="PEQ_0000813501-mRNA-1">
    <property type="protein sequence ID" value="PEQ_0000813501-mRNA-1"/>
    <property type="gene ID" value="PEQ_0000813501"/>
</dbReference>
<organism evidence="1 2">
    <name type="scientific">Parascaris equorum</name>
    <name type="common">Equine roundworm</name>
    <dbReference type="NCBI Taxonomy" id="6256"/>
    <lineage>
        <taxon>Eukaryota</taxon>
        <taxon>Metazoa</taxon>
        <taxon>Ecdysozoa</taxon>
        <taxon>Nematoda</taxon>
        <taxon>Chromadorea</taxon>
        <taxon>Rhabditida</taxon>
        <taxon>Spirurina</taxon>
        <taxon>Ascaridomorpha</taxon>
        <taxon>Ascaridoidea</taxon>
        <taxon>Ascarididae</taxon>
        <taxon>Parascaris</taxon>
    </lineage>
</organism>
<name>A0A914S1E1_PAREQ</name>
<sequence length="114" mass="12524">MFSVVLIDNVSCVTGVAVADHWSVQEGAEVCIVMDANITGQLKYNEVTNVTTEYSFNVTTTSSGGKCHEARKNESVQHLEIDGYVWKIIRSSNKVYMKVARQCGNGFVLGGFIK</sequence>
<proteinExistence type="predicted"/>
<dbReference type="Proteomes" id="UP000887564">
    <property type="component" value="Unplaced"/>
</dbReference>
<dbReference type="Gene3D" id="2.40.160.110">
    <property type="match status" value="1"/>
</dbReference>
<keyword evidence="1" id="KW-1185">Reference proteome</keyword>